<name>A0A0J1BML2_RHOIS</name>
<organism evidence="1 2">
    <name type="scientific">Rhodopirellula islandica</name>
    <dbReference type="NCBI Taxonomy" id="595434"/>
    <lineage>
        <taxon>Bacteria</taxon>
        <taxon>Pseudomonadati</taxon>
        <taxon>Planctomycetota</taxon>
        <taxon>Planctomycetia</taxon>
        <taxon>Pirellulales</taxon>
        <taxon>Pirellulaceae</taxon>
        <taxon>Rhodopirellula</taxon>
    </lineage>
</organism>
<dbReference type="PATRIC" id="fig|595434.4.peg.224"/>
<accession>A0A0J1BML2</accession>
<dbReference type="EMBL" id="LECT01000003">
    <property type="protein sequence ID" value="KLU07720.1"/>
    <property type="molecule type" value="Genomic_DNA"/>
</dbReference>
<gene>
    <name evidence="1" type="ORF">RISK_000237</name>
</gene>
<reference evidence="1" key="1">
    <citation type="submission" date="2015-05" db="EMBL/GenBank/DDBJ databases">
        <title>Permanent draft genome of Rhodopirellula islandicus K833.</title>
        <authorList>
            <person name="Kizina J."/>
            <person name="Richter M."/>
            <person name="Glockner F.O."/>
            <person name="Harder J."/>
        </authorList>
    </citation>
    <scope>NUCLEOTIDE SEQUENCE [LARGE SCALE GENOMIC DNA]</scope>
    <source>
        <strain evidence="1">K833</strain>
    </source>
</reference>
<protein>
    <submittedName>
        <fullName evidence="1">Lipid, fatty-acid and isoprenoid metabolism</fullName>
    </submittedName>
</protein>
<keyword evidence="2" id="KW-1185">Reference proteome</keyword>
<evidence type="ECO:0000313" key="1">
    <source>
        <dbReference type="EMBL" id="KLU07720.1"/>
    </source>
</evidence>
<dbReference type="SUPFAM" id="SSF52266">
    <property type="entry name" value="SGNH hydrolase"/>
    <property type="match status" value="1"/>
</dbReference>
<evidence type="ECO:0000313" key="2">
    <source>
        <dbReference type="Proteomes" id="UP000036367"/>
    </source>
</evidence>
<dbReference type="AlphaFoldDB" id="A0A0J1BML2"/>
<proteinExistence type="predicted"/>
<comment type="caution">
    <text evidence="1">The sequence shown here is derived from an EMBL/GenBank/DDBJ whole genome shotgun (WGS) entry which is preliminary data.</text>
</comment>
<sequence length="80" mass="8851">MLAVIVFRMRASRKLQRRLAVGTSLVLMSPYAPPGRWMPGSRLSDDGIHSNARGSMAIAKQVANAIRQMYGDSIFQPGYQ</sequence>
<dbReference type="Proteomes" id="UP000036367">
    <property type="component" value="Unassembled WGS sequence"/>
</dbReference>